<organism evidence="3 4">
    <name type="scientific">Phomopsis amygdali</name>
    <name type="common">Fusicoccum amygdali</name>
    <dbReference type="NCBI Taxonomy" id="1214568"/>
    <lineage>
        <taxon>Eukaryota</taxon>
        <taxon>Fungi</taxon>
        <taxon>Dikarya</taxon>
        <taxon>Ascomycota</taxon>
        <taxon>Pezizomycotina</taxon>
        <taxon>Sordariomycetes</taxon>
        <taxon>Sordariomycetidae</taxon>
        <taxon>Diaporthales</taxon>
        <taxon>Diaporthaceae</taxon>
        <taxon>Diaporthe</taxon>
    </lineage>
</organism>
<dbReference type="EMBL" id="JAUJFL010000002">
    <property type="protein sequence ID" value="KAK2610647.1"/>
    <property type="molecule type" value="Genomic_DNA"/>
</dbReference>
<name>A0AAD9SMN2_PHOAM</name>
<protein>
    <submittedName>
        <fullName evidence="3">Uncharacterized protein</fullName>
    </submittedName>
</protein>
<evidence type="ECO:0000313" key="4">
    <source>
        <dbReference type="Proteomes" id="UP001265746"/>
    </source>
</evidence>
<dbReference type="Pfam" id="PF14033">
    <property type="entry name" value="DUF4246"/>
    <property type="match status" value="1"/>
</dbReference>
<dbReference type="Proteomes" id="UP001265746">
    <property type="component" value="Unassembled WGS sequence"/>
</dbReference>
<evidence type="ECO:0000259" key="1">
    <source>
        <dbReference type="Pfam" id="PF14033"/>
    </source>
</evidence>
<keyword evidence="4" id="KW-1185">Reference proteome</keyword>
<feature type="domain" description="DUF4246" evidence="2">
    <location>
        <begin position="4"/>
        <end position="80"/>
    </location>
</feature>
<proteinExistence type="predicted"/>
<dbReference type="InterPro" id="IPR025340">
    <property type="entry name" value="DUF4246"/>
</dbReference>
<dbReference type="PANTHER" id="PTHR33119:SF1">
    <property type="entry name" value="FE2OG DIOXYGENASE DOMAIN-CONTAINING PROTEIN"/>
    <property type="match status" value="1"/>
</dbReference>
<gene>
    <name evidence="3" type="ORF">N8I77_004061</name>
</gene>
<dbReference type="Pfam" id="PF21666">
    <property type="entry name" value="DUF4246_N"/>
    <property type="match status" value="1"/>
</dbReference>
<feature type="domain" description="DUF4246" evidence="1">
    <location>
        <begin position="128"/>
        <end position="600"/>
    </location>
</feature>
<evidence type="ECO:0000313" key="3">
    <source>
        <dbReference type="EMBL" id="KAK2610647.1"/>
    </source>
</evidence>
<dbReference type="AlphaFoldDB" id="A0AAD9SMN2"/>
<dbReference type="PANTHER" id="PTHR33119">
    <property type="entry name" value="IFI3P"/>
    <property type="match status" value="1"/>
</dbReference>
<comment type="caution">
    <text evidence="3">The sequence shown here is derived from an EMBL/GenBank/DDBJ whole genome shotgun (WGS) entry which is preliminary data.</text>
</comment>
<dbReference type="InterPro" id="IPR049207">
    <property type="entry name" value="DUF4246_N"/>
</dbReference>
<reference evidence="3" key="1">
    <citation type="submission" date="2023-06" db="EMBL/GenBank/DDBJ databases">
        <authorList>
            <person name="Noh H."/>
        </authorList>
    </citation>
    <scope>NUCLEOTIDE SEQUENCE</scope>
    <source>
        <strain evidence="3">DUCC20226</strain>
    </source>
</reference>
<accession>A0AAD9SMN2</accession>
<dbReference type="InterPro" id="IPR049192">
    <property type="entry name" value="DUF4246_C"/>
</dbReference>
<sequence length="695" mass="78865">MGVYPGLGLPLRHWPAARSVLRNRPLQYPTAAHPNVRGSDSEMLPVREVAMMGVMNSLTDKKDWHKKVFDEAIVEKWREEAMAIPDQNLMTAAAAPSSDWYGVGPVDVGTEHRPENTSTRVEGIMSKAAFDYCIQELQSKARYFEETALIPTLDASATVIKSDVFISDELQEALRQAFKTLQKDQADEPDWHPDSRDMVQDLVHPSMYPLIYGRSRALNDEVVGVTEAISHWAGKGEIVPKDTTPVPERARRTYNESEIPDSYWSSAYQWLPSNVGFREDGSVKFMSYINNLHPEKYPEIYSTVERLIDRALPAWDHCLLETRSFRTCGPGRRGSRFSIPENADDEETANWNPSDMSEVANVEVDLSQDRRFDWVEEEQERKWRLLRTPVLREPDPFVEVNYDPSKVLDDLDTPLHSPPTQLKESAALMRGLREKFQTSGLQIIVKMASIELTPGKPEFPGGGWHIEGLLNERICATALYYLDSENITDSSLSFRMHTSSYQDDLQERVGQDSYHWLECCYGTSLSHGSSCIQNYGSVETREGRFLAFPNVFQHRVSPFKLADPSKPGHRRFIALWLVDPHCRIISTANVPPQQQDWWAESVFGKSEDSQASAARRLPGEMVQLLREKGVALPSSGSTASLPPELLDIVRGGFDLPTLSLEEAKKHRLKLMEERTTHHGEAIRSWEQASYSFCEH</sequence>
<evidence type="ECO:0000259" key="2">
    <source>
        <dbReference type="Pfam" id="PF21666"/>
    </source>
</evidence>